<dbReference type="InterPro" id="IPR045338">
    <property type="entry name" value="DUF6535"/>
</dbReference>
<keyword evidence="4" id="KW-1185">Reference proteome</keyword>
<evidence type="ECO:0000313" key="3">
    <source>
        <dbReference type="EMBL" id="OJT02862.1"/>
    </source>
</evidence>
<proteinExistence type="predicted"/>
<dbReference type="Proteomes" id="UP000184267">
    <property type="component" value="Unassembled WGS sequence"/>
</dbReference>
<keyword evidence="1" id="KW-1133">Transmembrane helix</keyword>
<keyword evidence="1" id="KW-0472">Membrane</keyword>
<gene>
    <name evidence="3" type="ORF">TRAPUB_6592</name>
</gene>
<sequence length="584" mass="65917">MYVKASDVYTQEQKTKAWSDAAEMVQTYSDETIKRWKEEIDTYLVFSYLLLQPSPPDPSIAVLEHISSQLASFSVNPPFVNSTQPPSTGGARTSTPPPVPYWAVWLNTLWFSGLILSLTSASIGIMVKQWLNEYGSGVSGTSRPASRMRQYRLNNLRSWHVEDVIVTIPILLQLALALFLAGLLILLWTLDDTVAAVASTLIGLLAVFTLTTIVLPLVNHKCSYLTPQIRAVNAIWQPKRFAYWLCSFISAWCRTISEFLDRTRVASHHSLSSFDPRIHRYLTRLVLQGTIPSFKTVFRRLEHAIKMPEVWAEHKQTWQGRERSAIDKLARGLDTQTLLEAYNSTLHPDALSAATVCLMDYRSEFVIDYFRQLHTAAREHFGAATDSEDGPLGYGNRQQLLWLYIIMCVLRQDNIPLSDDEAAALRVYFRCGSWSSGMQAADAGWAVSTCNAMFDHLETSGTSSQAHFIHKDDIQMEWELLIEAALRRKSHITEAPSDEAQEAHTRYLESVDDFLRCADRVLTSSLPASALETVRAYTRDTLVELTRTLLWLFAEDKVQTTIESTRLWSILYGSESVGVGVGYL</sequence>
<feature type="transmembrane region" description="Helical" evidence="1">
    <location>
        <begin position="194"/>
        <end position="218"/>
    </location>
</feature>
<evidence type="ECO:0000259" key="2">
    <source>
        <dbReference type="Pfam" id="PF20153"/>
    </source>
</evidence>
<feature type="transmembrane region" description="Helical" evidence="1">
    <location>
        <begin position="102"/>
        <end position="127"/>
    </location>
</feature>
<dbReference type="STRING" id="154538.A0A1M2V5H3"/>
<comment type="caution">
    <text evidence="3">The sequence shown here is derived from an EMBL/GenBank/DDBJ whole genome shotgun (WGS) entry which is preliminary data.</text>
</comment>
<dbReference type="Pfam" id="PF20153">
    <property type="entry name" value="DUF6535"/>
    <property type="match status" value="1"/>
</dbReference>
<reference evidence="3 4" key="1">
    <citation type="submission" date="2016-10" db="EMBL/GenBank/DDBJ databases">
        <title>Genome sequence of the basidiomycete white-rot fungus Trametes pubescens.</title>
        <authorList>
            <person name="Makela M.R."/>
            <person name="Granchi Z."/>
            <person name="Peng M."/>
            <person name="De Vries R.P."/>
            <person name="Grigoriev I."/>
            <person name="Riley R."/>
            <person name="Hilden K."/>
        </authorList>
    </citation>
    <scope>NUCLEOTIDE SEQUENCE [LARGE SCALE GENOMIC DNA]</scope>
    <source>
        <strain evidence="3 4">FBCC735</strain>
    </source>
</reference>
<feature type="transmembrane region" description="Helical" evidence="1">
    <location>
        <begin position="164"/>
        <end position="188"/>
    </location>
</feature>
<dbReference type="OrthoDB" id="3185525at2759"/>
<keyword evidence="1" id="KW-0812">Transmembrane</keyword>
<organism evidence="3 4">
    <name type="scientific">Trametes pubescens</name>
    <name type="common">White-rot fungus</name>
    <dbReference type="NCBI Taxonomy" id="154538"/>
    <lineage>
        <taxon>Eukaryota</taxon>
        <taxon>Fungi</taxon>
        <taxon>Dikarya</taxon>
        <taxon>Basidiomycota</taxon>
        <taxon>Agaricomycotina</taxon>
        <taxon>Agaricomycetes</taxon>
        <taxon>Polyporales</taxon>
        <taxon>Polyporaceae</taxon>
        <taxon>Trametes</taxon>
    </lineage>
</organism>
<protein>
    <recommendedName>
        <fullName evidence="2">DUF6535 domain-containing protein</fullName>
    </recommendedName>
</protein>
<name>A0A1M2V5H3_TRAPU</name>
<evidence type="ECO:0000313" key="4">
    <source>
        <dbReference type="Proteomes" id="UP000184267"/>
    </source>
</evidence>
<accession>A0A1M2V5H3</accession>
<dbReference type="AlphaFoldDB" id="A0A1M2V5H3"/>
<dbReference type="EMBL" id="MNAD01001647">
    <property type="protein sequence ID" value="OJT02862.1"/>
    <property type="molecule type" value="Genomic_DNA"/>
</dbReference>
<feature type="domain" description="DUF6535" evidence="2">
    <location>
        <begin position="18"/>
        <end position="189"/>
    </location>
</feature>
<evidence type="ECO:0000256" key="1">
    <source>
        <dbReference type="SAM" id="Phobius"/>
    </source>
</evidence>